<name>E3MWB5_CAERE</name>
<dbReference type="InParanoid" id="E3MWB5"/>
<evidence type="ECO:0000313" key="2">
    <source>
        <dbReference type="Proteomes" id="UP000008281"/>
    </source>
</evidence>
<dbReference type="Proteomes" id="UP000008281">
    <property type="component" value="Unassembled WGS sequence"/>
</dbReference>
<protein>
    <submittedName>
        <fullName evidence="1">Uncharacterized protein</fullName>
    </submittedName>
</protein>
<organism evidence="2">
    <name type="scientific">Caenorhabditis remanei</name>
    <name type="common">Caenorhabditis vulgaris</name>
    <dbReference type="NCBI Taxonomy" id="31234"/>
    <lineage>
        <taxon>Eukaryota</taxon>
        <taxon>Metazoa</taxon>
        <taxon>Ecdysozoa</taxon>
        <taxon>Nematoda</taxon>
        <taxon>Chromadorea</taxon>
        <taxon>Rhabditida</taxon>
        <taxon>Rhabditina</taxon>
        <taxon>Rhabditomorpha</taxon>
        <taxon>Rhabditoidea</taxon>
        <taxon>Rhabditidae</taxon>
        <taxon>Peloderinae</taxon>
        <taxon>Caenorhabditis</taxon>
    </lineage>
</organism>
<accession>E3MWB5</accession>
<proteinExistence type="predicted"/>
<dbReference type="AlphaFoldDB" id="E3MWB5"/>
<gene>
    <name evidence="1" type="ORF">CRE_29060</name>
</gene>
<dbReference type="EMBL" id="DS268486">
    <property type="protein sequence ID" value="EFP10504.1"/>
    <property type="molecule type" value="Genomic_DNA"/>
</dbReference>
<keyword evidence="2" id="KW-1185">Reference proteome</keyword>
<reference evidence="1" key="1">
    <citation type="submission" date="2007-07" db="EMBL/GenBank/DDBJ databases">
        <title>PCAP assembly of the Caenorhabditis remanei genome.</title>
        <authorList>
            <consortium name="The Caenorhabditis remanei Sequencing Consortium"/>
            <person name="Wilson R.K."/>
        </authorList>
    </citation>
    <scope>NUCLEOTIDE SEQUENCE [LARGE SCALE GENOMIC DNA]</scope>
    <source>
        <strain evidence="1">PB4641</strain>
    </source>
</reference>
<sequence length="164" mass="19520">MECGTKLHTDCCKHSVDRWQANHPFACYVPLTYSGEWAKTAEVECFMKGHHNGNRLSIFHFIFSDNQQHVNIAEKEDEMLKKWESKFDLLNEVSQLMHKLDNSVKFLSEKKWNKMLGTRLTEKAFFAVTNRYQDIRKQMEQMMHTFQKVAADNTAMEDYRFENR</sequence>
<dbReference type="HOGENOM" id="CLU_1620583_0_0_1"/>
<evidence type="ECO:0000313" key="1">
    <source>
        <dbReference type="EMBL" id="EFP10504.1"/>
    </source>
</evidence>